<dbReference type="PANTHER" id="PTHR33375:SF1">
    <property type="entry name" value="CHROMOSOME-PARTITIONING PROTEIN PARB-RELATED"/>
    <property type="match status" value="1"/>
</dbReference>
<feature type="compositionally biased region" description="Basic and acidic residues" evidence="1">
    <location>
        <begin position="236"/>
        <end position="251"/>
    </location>
</feature>
<dbReference type="EMBL" id="JAGEPF010000040">
    <property type="protein sequence ID" value="MBO2465009.1"/>
    <property type="molecule type" value="Genomic_DNA"/>
</dbReference>
<evidence type="ECO:0000313" key="4">
    <source>
        <dbReference type="Proteomes" id="UP000680206"/>
    </source>
</evidence>
<dbReference type="InterPro" id="IPR003115">
    <property type="entry name" value="ParB_N"/>
</dbReference>
<dbReference type="Proteomes" id="UP000680206">
    <property type="component" value="Unassembled WGS sequence"/>
</dbReference>
<organism evidence="3 4">
    <name type="scientific">Actinomadura violacea</name>
    <dbReference type="NCBI Taxonomy" id="2819934"/>
    <lineage>
        <taxon>Bacteria</taxon>
        <taxon>Bacillati</taxon>
        <taxon>Actinomycetota</taxon>
        <taxon>Actinomycetes</taxon>
        <taxon>Streptosporangiales</taxon>
        <taxon>Thermomonosporaceae</taxon>
        <taxon>Actinomadura</taxon>
    </lineage>
</organism>
<dbReference type="Pfam" id="PF02195">
    <property type="entry name" value="ParB_N"/>
    <property type="match status" value="1"/>
</dbReference>
<name>A0ABS3S9W3_9ACTN</name>
<evidence type="ECO:0000259" key="2">
    <source>
        <dbReference type="SMART" id="SM00470"/>
    </source>
</evidence>
<feature type="domain" description="ParB-like N-terminal" evidence="2">
    <location>
        <begin position="4"/>
        <end position="93"/>
    </location>
</feature>
<sequence length="634" mass="69687">MTFQVIAVDKLTPHPKHVRPNGEPSQRLLASVAARGVEEALDVVPNPQEDGSFWIVEGRRRWLAACKTGRPEVRCVVHWDLDEASQHLLQYLANDSETRLNHTERQQTLALTFAIGAGATRKEARSQLGLKAKEVQQHIHAGRLSDAGYQRATQAFEGYQPSILEQAILAEFEDDEEATERLLRGRRYREPMEAVAENIRKERADEAEHERLLAAFSTAGVPVTDDLPDGAVELDRLRVDDERDDGEHSESSGESDEAEDFLDSELHSKCPGRGVHFPYDLTEPVEYCTDPVQYGHGFADARVGQRMRMRAELVEAGETVTENLPPGGWRVDQLRDKDGQELTPENHRQCPGARVFVTAYGPPGAVYYCTSPEQYGHRSRTGRAARTEGAETTYVPPRDLVVRANREWLTAAKARRVFLAQLLRRRTAPTGTMAFLADQLLVMPGPVRAGLGNWRSESLFREFTGKSLTEAKEEAQRATTGRLHTLILAEYVAAMEYEIADIGDRRNTWRTDRANPYCTRDEASAYLKFLKDKAGHKPVAIEKAVILKVRYTGTDPDQEAVEGGTALAAAEDGSALRAVEAGTGQDAAADGAAESVAAAANEHVGQPGGGEGDGDSRPHETPDETPGDVAAEAA</sequence>
<comment type="caution">
    <text evidence="3">The sequence shown here is derived from an EMBL/GenBank/DDBJ whole genome shotgun (WGS) entry which is preliminary data.</text>
</comment>
<accession>A0ABS3S9W3</accession>
<feature type="compositionally biased region" description="Low complexity" evidence="1">
    <location>
        <begin position="581"/>
        <end position="600"/>
    </location>
</feature>
<dbReference type="RefSeq" id="WP_208251872.1">
    <property type="nucleotide sequence ID" value="NZ_JAGEPF010000040.1"/>
</dbReference>
<evidence type="ECO:0000313" key="3">
    <source>
        <dbReference type="EMBL" id="MBO2465009.1"/>
    </source>
</evidence>
<feature type="compositionally biased region" description="Acidic residues" evidence="1">
    <location>
        <begin position="253"/>
        <end position="262"/>
    </location>
</feature>
<gene>
    <name evidence="3" type="ORF">J4709_46330</name>
</gene>
<proteinExistence type="predicted"/>
<dbReference type="PANTHER" id="PTHR33375">
    <property type="entry name" value="CHROMOSOME-PARTITIONING PROTEIN PARB-RELATED"/>
    <property type="match status" value="1"/>
</dbReference>
<dbReference type="Gene3D" id="3.90.1530.10">
    <property type="entry name" value="Conserved hypothetical protein from pyrococcus furiosus pfu- 392566-001, ParB domain"/>
    <property type="match status" value="1"/>
</dbReference>
<keyword evidence="4" id="KW-1185">Reference proteome</keyword>
<feature type="region of interest" description="Disordered" evidence="1">
    <location>
        <begin position="236"/>
        <end position="262"/>
    </location>
</feature>
<dbReference type="InterPro" id="IPR050336">
    <property type="entry name" value="Chromosome_partition/occlusion"/>
</dbReference>
<evidence type="ECO:0000256" key="1">
    <source>
        <dbReference type="SAM" id="MobiDB-lite"/>
    </source>
</evidence>
<dbReference type="InterPro" id="IPR036086">
    <property type="entry name" value="ParB/Sulfiredoxin_sf"/>
</dbReference>
<protein>
    <submittedName>
        <fullName evidence="3">ParB N-terminal domain-containing protein</fullName>
    </submittedName>
</protein>
<feature type="region of interest" description="Disordered" evidence="1">
    <location>
        <begin position="580"/>
        <end position="634"/>
    </location>
</feature>
<dbReference type="SUPFAM" id="SSF110849">
    <property type="entry name" value="ParB/Sulfiredoxin"/>
    <property type="match status" value="1"/>
</dbReference>
<dbReference type="SMART" id="SM00470">
    <property type="entry name" value="ParB"/>
    <property type="match status" value="1"/>
</dbReference>
<reference evidence="3 4" key="1">
    <citation type="submission" date="2021-03" db="EMBL/GenBank/DDBJ databases">
        <title>Actinomadura violae sp. nov., isolated from lichen in Thailand.</title>
        <authorList>
            <person name="Kanchanasin P."/>
            <person name="Saeng-In P."/>
            <person name="Phongsopitanun W."/>
            <person name="Yuki M."/>
            <person name="Kudo T."/>
            <person name="Ohkuma M."/>
            <person name="Tanasupawat S."/>
        </authorList>
    </citation>
    <scope>NUCLEOTIDE SEQUENCE [LARGE SCALE GENOMIC DNA]</scope>
    <source>
        <strain evidence="3 4">LCR2-06</strain>
    </source>
</reference>